<dbReference type="Proteomes" id="UP000756346">
    <property type="component" value="Unassembled WGS sequence"/>
</dbReference>
<proteinExistence type="predicted"/>
<dbReference type="EMBL" id="JAGTJQ010000011">
    <property type="protein sequence ID" value="KAH7018242.1"/>
    <property type="molecule type" value="Genomic_DNA"/>
</dbReference>
<gene>
    <name evidence="1" type="ORF">B0I36DRAFT_425317</name>
</gene>
<reference evidence="1" key="1">
    <citation type="journal article" date="2021" name="Nat. Commun.">
        <title>Genetic determinants of endophytism in the Arabidopsis root mycobiome.</title>
        <authorList>
            <person name="Mesny F."/>
            <person name="Miyauchi S."/>
            <person name="Thiergart T."/>
            <person name="Pickel B."/>
            <person name="Atanasova L."/>
            <person name="Karlsson M."/>
            <person name="Huettel B."/>
            <person name="Barry K.W."/>
            <person name="Haridas S."/>
            <person name="Chen C."/>
            <person name="Bauer D."/>
            <person name="Andreopoulos W."/>
            <person name="Pangilinan J."/>
            <person name="LaButti K."/>
            <person name="Riley R."/>
            <person name="Lipzen A."/>
            <person name="Clum A."/>
            <person name="Drula E."/>
            <person name="Henrissat B."/>
            <person name="Kohler A."/>
            <person name="Grigoriev I.V."/>
            <person name="Martin F.M."/>
            <person name="Hacquard S."/>
        </authorList>
    </citation>
    <scope>NUCLEOTIDE SEQUENCE</scope>
    <source>
        <strain evidence="1">MPI-CAGE-CH-0230</strain>
    </source>
</reference>
<organism evidence="1 2">
    <name type="scientific">Microdochium trichocladiopsis</name>
    <dbReference type="NCBI Taxonomy" id="1682393"/>
    <lineage>
        <taxon>Eukaryota</taxon>
        <taxon>Fungi</taxon>
        <taxon>Dikarya</taxon>
        <taxon>Ascomycota</taxon>
        <taxon>Pezizomycotina</taxon>
        <taxon>Sordariomycetes</taxon>
        <taxon>Xylariomycetidae</taxon>
        <taxon>Xylariales</taxon>
        <taxon>Microdochiaceae</taxon>
        <taxon>Microdochium</taxon>
    </lineage>
</organism>
<evidence type="ECO:0000313" key="1">
    <source>
        <dbReference type="EMBL" id="KAH7018242.1"/>
    </source>
</evidence>
<dbReference type="RefSeq" id="XP_046006509.1">
    <property type="nucleotide sequence ID" value="XM_046162323.1"/>
</dbReference>
<dbReference type="AlphaFoldDB" id="A0A9P9BMX3"/>
<comment type="caution">
    <text evidence="1">The sequence shown here is derived from an EMBL/GenBank/DDBJ whole genome shotgun (WGS) entry which is preliminary data.</text>
</comment>
<name>A0A9P9BMX3_9PEZI</name>
<dbReference type="OrthoDB" id="414322at2759"/>
<dbReference type="GeneID" id="70191869"/>
<evidence type="ECO:0000313" key="2">
    <source>
        <dbReference type="Proteomes" id="UP000756346"/>
    </source>
</evidence>
<sequence>MGSLETGNTRASSDAVTLVITTSPTPSAPSTELLCAILESFRTHCTELLTCRIIVVLDTFERIGLQPRLKKGQVTKQGAKDVDDYKTNVKNLILEQYWPHEEKPQLSSSTHEAEFGYEANEANHISVVATHTPDGRITFLEPTRRLGFGLAVRSALRLTETPYVWIQQHDWSLVTDVPLGGILDVMRRHECHESSPVKYVCLPSVRMLGYATSGHVTNFPTLKSLTAELRKEFAVPSTTAAGKTETIPLTPMFFWHDKPHIASTEHYLSRVFPTRLAIPRGAFIEDTIGQRGRNQMKEGQWTRWACWLYYPDDGQTLCLRHLQGRTWRGTEGDLEHGQHIHQQSGALLTTRVACVI</sequence>
<keyword evidence="2" id="KW-1185">Reference proteome</keyword>
<accession>A0A9P9BMX3</accession>
<protein>
    <submittedName>
        <fullName evidence="1">Uncharacterized protein</fullName>
    </submittedName>
</protein>